<gene>
    <name evidence="1" type="ORF">C7437_1011433</name>
</gene>
<comment type="caution">
    <text evidence="1">The sequence shown here is derived from an EMBL/GenBank/DDBJ whole genome shotgun (WGS) entry which is preliminary data.</text>
</comment>
<evidence type="ECO:0000313" key="2">
    <source>
        <dbReference type="Proteomes" id="UP000248646"/>
    </source>
</evidence>
<protein>
    <submittedName>
        <fullName evidence="1">Uncharacterized protein</fullName>
    </submittedName>
</protein>
<sequence length="75" mass="8826">MELINTPIHVVLGFDQYTEYMIRRLQKDGAVNICVLDYHRTVGGMQHDSVFYFAPGELKEYIAVFDQAIFHKYIR</sequence>
<keyword evidence="2" id="KW-1185">Reference proteome</keyword>
<proteinExistence type="predicted"/>
<accession>A0A2W7NCY5</accession>
<name>A0A2W7NCY5_9BACI</name>
<evidence type="ECO:0000313" key="1">
    <source>
        <dbReference type="EMBL" id="PZX08309.1"/>
    </source>
</evidence>
<dbReference type="RefSeq" id="WP_111438893.1">
    <property type="nucleotide sequence ID" value="NZ_QKZI01000001.1"/>
</dbReference>
<reference evidence="1 2" key="1">
    <citation type="submission" date="2018-06" db="EMBL/GenBank/DDBJ databases">
        <title>Genomic Encyclopedia of Type Strains, Phase IV (KMG-IV): sequencing the most valuable type-strain genomes for metagenomic binning, comparative biology and taxonomic classification.</title>
        <authorList>
            <person name="Goeker M."/>
        </authorList>
    </citation>
    <scope>NUCLEOTIDE SEQUENCE [LARGE SCALE GENOMIC DNA]</scope>
    <source>
        <strain evidence="1 2">DSM 5</strain>
    </source>
</reference>
<dbReference type="EMBL" id="QKZI01000001">
    <property type="protein sequence ID" value="PZX08309.1"/>
    <property type="molecule type" value="Genomic_DNA"/>
</dbReference>
<dbReference type="AlphaFoldDB" id="A0A2W7NCY5"/>
<organism evidence="1 2">
    <name type="scientific">Psychrobacillus insolitus</name>
    <dbReference type="NCBI Taxonomy" id="1461"/>
    <lineage>
        <taxon>Bacteria</taxon>
        <taxon>Bacillati</taxon>
        <taxon>Bacillota</taxon>
        <taxon>Bacilli</taxon>
        <taxon>Bacillales</taxon>
        <taxon>Bacillaceae</taxon>
        <taxon>Psychrobacillus</taxon>
    </lineage>
</organism>
<dbReference type="Proteomes" id="UP000248646">
    <property type="component" value="Unassembled WGS sequence"/>
</dbReference>